<feature type="transmembrane region" description="Helical" evidence="7">
    <location>
        <begin position="90"/>
        <end position="119"/>
    </location>
</feature>
<dbReference type="SUPFAM" id="SSF50182">
    <property type="entry name" value="Sm-like ribonucleoproteins"/>
    <property type="match status" value="1"/>
</dbReference>
<dbReference type="Pfam" id="PF21082">
    <property type="entry name" value="MS_channel_3rd"/>
    <property type="match status" value="1"/>
</dbReference>
<dbReference type="Pfam" id="PF21088">
    <property type="entry name" value="MS_channel_1st"/>
    <property type="match status" value="1"/>
</dbReference>
<evidence type="ECO:0000256" key="7">
    <source>
        <dbReference type="SAM" id="Phobius"/>
    </source>
</evidence>
<dbReference type="STRING" id="502025.Hoch_3200"/>
<dbReference type="InterPro" id="IPR045275">
    <property type="entry name" value="MscS_archaea/bacteria_type"/>
</dbReference>
<feature type="transmembrane region" description="Helical" evidence="7">
    <location>
        <begin position="12"/>
        <end position="36"/>
    </location>
</feature>
<accession>D0LSK3</accession>
<evidence type="ECO:0000259" key="10">
    <source>
        <dbReference type="Pfam" id="PF21088"/>
    </source>
</evidence>
<comment type="subcellular location">
    <subcellularLocation>
        <location evidence="1">Cell membrane</location>
        <topology evidence="1">Multi-pass membrane protein</topology>
    </subcellularLocation>
</comment>
<dbReference type="InterPro" id="IPR011014">
    <property type="entry name" value="MscS_channel_TM-2"/>
</dbReference>
<feature type="domain" description="Mechanosensitive ion channel MscS C-terminal" evidence="9">
    <location>
        <begin position="180"/>
        <end position="260"/>
    </location>
</feature>
<evidence type="ECO:0000313" key="11">
    <source>
        <dbReference type="EMBL" id="ACY15702.1"/>
    </source>
</evidence>
<dbReference type="GO" id="GO:0008381">
    <property type="term" value="F:mechanosensitive monoatomic ion channel activity"/>
    <property type="evidence" value="ECO:0007669"/>
    <property type="project" value="InterPro"/>
</dbReference>
<dbReference type="Gene3D" id="1.10.287.1260">
    <property type="match status" value="1"/>
</dbReference>
<dbReference type="InterPro" id="IPR049278">
    <property type="entry name" value="MS_channel_C"/>
</dbReference>
<dbReference type="PANTHER" id="PTHR30221:SF1">
    <property type="entry name" value="SMALL-CONDUCTANCE MECHANOSENSITIVE CHANNEL"/>
    <property type="match status" value="1"/>
</dbReference>
<sequence length="275" mass="29735">MEFEIDTVLQPLVAFITVYGIQFIGAILILILGRFAANIAKRSVARFMNFRHVDSTVVSFVSSLAYFTILTVAVLAALSKFGVQTTSFIAVLGAAGFAVGLALQGSLSNFSAGVLILLFRPFKVGDYIKAGGTEGEVKGIHLFVTELATLDNVQVIVPNSAIMGGNISNLSGYDKRRVDLALGISYGASIAQATEIAKRVMSEDPRVLAEPAPNVVVRGWGDSSIDIFALPWVDPKDYWGVYFDMHRKLKEAFDEAGIEIPFPQRVVHMANDEAA</sequence>
<dbReference type="EMBL" id="CP001804">
    <property type="protein sequence ID" value="ACY15702.1"/>
    <property type="molecule type" value="Genomic_DNA"/>
</dbReference>
<keyword evidence="4 7" id="KW-0812">Transmembrane</keyword>
<keyword evidence="12" id="KW-1185">Reference proteome</keyword>
<dbReference type="eggNOG" id="COG0668">
    <property type="taxonomic scope" value="Bacteria"/>
</dbReference>
<dbReference type="InterPro" id="IPR006685">
    <property type="entry name" value="MscS_channel_2nd"/>
</dbReference>
<evidence type="ECO:0000259" key="8">
    <source>
        <dbReference type="Pfam" id="PF00924"/>
    </source>
</evidence>
<dbReference type="InterPro" id="IPR011066">
    <property type="entry name" value="MscS_channel_C_sf"/>
</dbReference>
<feature type="domain" description="Mechanosensitive ion channel transmembrane helices 2/3" evidence="10">
    <location>
        <begin position="65"/>
        <end position="104"/>
    </location>
</feature>
<protein>
    <submittedName>
        <fullName evidence="11">MscS Mechanosensitive ion channel</fullName>
    </submittedName>
</protein>
<evidence type="ECO:0000256" key="4">
    <source>
        <dbReference type="ARBA" id="ARBA00022692"/>
    </source>
</evidence>
<feature type="domain" description="Mechanosensitive ion channel MscS" evidence="8">
    <location>
        <begin position="106"/>
        <end position="171"/>
    </location>
</feature>
<dbReference type="Gene3D" id="2.30.30.60">
    <property type="match status" value="1"/>
</dbReference>
<dbReference type="SUPFAM" id="SSF82689">
    <property type="entry name" value="Mechanosensitive channel protein MscS (YggB), C-terminal domain"/>
    <property type="match status" value="1"/>
</dbReference>
<organism evidence="11 12">
    <name type="scientific">Haliangium ochraceum (strain DSM 14365 / JCM 11303 / SMP-2)</name>
    <dbReference type="NCBI Taxonomy" id="502025"/>
    <lineage>
        <taxon>Bacteria</taxon>
        <taxon>Pseudomonadati</taxon>
        <taxon>Myxococcota</taxon>
        <taxon>Polyangia</taxon>
        <taxon>Haliangiales</taxon>
        <taxon>Kofleriaceae</taxon>
        <taxon>Haliangium</taxon>
    </lineage>
</organism>
<dbReference type="GO" id="GO:0005886">
    <property type="term" value="C:plasma membrane"/>
    <property type="evidence" value="ECO:0007669"/>
    <property type="project" value="UniProtKB-SubCell"/>
</dbReference>
<reference evidence="11 12" key="1">
    <citation type="journal article" date="2010" name="Stand. Genomic Sci.">
        <title>Complete genome sequence of Haliangium ochraceum type strain (SMP-2).</title>
        <authorList>
            <consortium name="US DOE Joint Genome Institute (JGI-PGF)"/>
            <person name="Ivanova N."/>
            <person name="Daum C."/>
            <person name="Lang E."/>
            <person name="Abt B."/>
            <person name="Kopitz M."/>
            <person name="Saunders E."/>
            <person name="Lapidus A."/>
            <person name="Lucas S."/>
            <person name="Glavina Del Rio T."/>
            <person name="Nolan M."/>
            <person name="Tice H."/>
            <person name="Copeland A."/>
            <person name="Cheng J.F."/>
            <person name="Chen F."/>
            <person name="Bruce D."/>
            <person name="Goodwin L."/>
            <person name="Pitluck S."/>
            <person name="Mavromatis K."/>
            <person name="Pati A."/>
            <person name="Mikhailova N."/>
            <person name="Chen A."/>
            <person name="Palaniappan K."/>
            <person name="Land M."/>
            <person name="Hauser L."/>
            <person name="Chang Y.J."/>
            <person name="Jeffries C.D."/>
            <person name="Detter J.C."/>
            <person name="Brettin T."/>
            <person name="Rohde M."/>
            <person name="Goker M."/>
            <person name="Bristow J."/>
            <person name="Markowitz V."/>
            <person name="Eisen J.A."/>
            <person name="Hugenholtz P."/>
            <person name="Kyrpides N.C."/>
            <person name="Klenk H.P."/>
        </authorList>
    </citation>
    <scope>NUCLEOTIDE SEQUENCE [LARGE SCALE GENOMIC DNA]</scope>
    <source>
        <strain evidence="12">DSM 14365 / CIP 107738 / JCM 11303 / AJ 13395 / SMP-2</strain>
    </source>
</reference>
<keyword evidence="3" id="KW-1003">Cell membrane</keyword>
<evidence type="ECO:0000313" key="12">
    <source>
        <dbReference type="Proteomes" id="UP000001880"/>
    </source>
</evidence>
<dbReference type="Pfam" id="PF00924">
    <property type="entry name" value="MS_channel_2nd"/>
    <property type="match status" value="1"/>
</dbReference>
<dbReference type="KEGG" id="hoh:Hoch_3200"/>
<feature type="transmembrane region" description="Helical" evidence="7">
    <location>
        <begin position="57"/>
        <end position="78"/>
    </location>
</feature>
<name>D0LSK3_HALO1</name>
<dbReference type="HOGENOM" id="CLU_037945_1_1_7"/>
<dbReference type="RefSeq" id="WP_012828302.1">
    <property type="nucleotide sequence ID" value="NC_013440.1"/>
</dbReference>
<evidence type="ECO:0000256" key="3">
    <source>
        <dbReference type="ARBA" id="ARBA00022475"/>
    </source>
</evidence>
<comment type="similarity">
    <text evidence="2">Belongs to the MscS (TC 1.A.23) family.</text>
</comment>
<dbReference type="InterPro" id="IPR008910">
    <property type="entry name" value="MSC_TM_helix"/>
</dbReference>
<dbReference type="Pfam" id="PF05552">
    <property type="entry name" value="MS_channel_1st_1"/>
    <property type="match status" value="1"/>
</dbReference>
<gene>
    <name evidence="11" type="ordered locus">Hoch_3200</name>
</gene>
<evidence type="ECO:0000256" key="5">
    <source>
        <dbReference type="ARBA" id="ARBA00022989"/>
    </source>
</evidence>
<dbReference type="SUPFAM" id="SSF82861">
    <property type="entry name" value="Mechanosensitive channel protein MscS (YggB), transmembrane region"/>
    <property type="match status" value="1"/>
</dbReference>
<dbReference type="InterPro" id="IPR049142">
    <property type="entry name" value="MS_channel_1st"/>
</dbReference>
<dbReference type="Proteomes" id="UP000001880">
    <property type="component" value="Chromosome"/>
</dbReference>
<keyword evidence="5 7" id="KW-1133">Transmembrane helix</keyword>
<evidence type="ECO:0000256" key="2">
    <source>
        <dbReference type="ARBA" id="ARBA00008017"/>
    </source>
</evidence>
<proteinExistence type="inferred from homology"/>
<dbReference type="InterPro" id="IPR023408">
    <property type="entry name" value="MscS_beta-dom_sf"/>
</dbReference>
<dbReference type="Gene3D" id="3.30.70.100">
    <property type="match status" value="1"/>
</dbReference>
<evidence type="ECO:0000259" key="9">
    <source>
        <dbReference type="Pfam" id="PF21082"/>
    </source>
</evidence>
<dbReference type="InterPro" id="IPR010920">
    <property type="entry name" value="LSM_dom_sf"/>
</dbReference>
<dbReference type="AlphaFoldDB" id="D0LSK3"/>
<evidence type="ECO:0000256" key="1">
    <source>
        <dbReference type="ARBA" id="ARBA00004651"/>
    </source>
</evidence>
<dbReference type="PANTHER" id="PTHR30221">
    <property type="entry name" value="SMALL-CONDUCTANCE MECHANOSENSITIVE CHANNEL"/>
    <property type="match status" value="1"/>
</dbReference>
<evidence type="ECO:0000256" key="6">
    <source>
        <dbReference type="ARBA" id="ARBA00023136"/>
    </source>
</evidence>
<keyword evidence="6 7" id="KW-0472">Membrane</keyword>